<keyword evidence="3" id="KW-1185">Reference proteome</keyword>
<dbReference type="InterPro" id="IPR005135">
    <property type="entry name" value="Endo/exonuclease/phosphatase"/>
</dbReference>
<evidence type="ECO:0000313" key="3">
    <source>
        <dbReference type="Proteomes" id="UP001153954"/>
    </source>
</evidence>
<dbReference type="GO" id="GO:0003824">
    <property type="term" value="F:catalytic activity"/>
    <property type="evidence" value="ECO:0007669"/>
    <property type="project" value="InterPro"/>
</dbReference>
<accession>A0AAU9UNC4</accession>
<dbReference type="Pfam" id="PF14529">
    <property type="entry name" value="Exo_endo_phos_2"/>
    <property type="match status" value="1"/>
</dbReference>
<dbReference type="AlphaFoldDB" id="A0AAU9UNC4"/>
<dbReference type="Proteomes" id="UP001153954">
    <property type="component" value="Unassembled WGS sequence"/>
</dbReference>
<dbReference type="EMBL" id="CAKOGL010000022">
    <property type="protein sequence ID" value="CAH2100511.1"/>
    <property type="molecule type" value="Genomic_DNA"/>
</dbReference>
<proteinExistence type="predicted"/>
<gene>
    <name evidence="2" type="ORF">EEDITHA_LOCUS15363</name>
</gene>
<dbReference type="SUPFAM" id="SSF56219">
    <property type="entry name" value="DNase I-like"/>
    <property type="match status" value="1"/>
</dbReference>
<sequence>MHPDCTAHGGSAIIIKSNIKHYETEPFRTPKIQATSVVVEDWRGHLTVTALYSPPKHVIKKEEYINFFKTLGPRFIAGGDYNSKNTQWGSRLTTPKGRQLQAAINDLHLNTISSGEPTYWPTDPEKVPDLVDFGIVKGIPTGCFKCTSLQELSSDHSVVLLEVSQKFTCSKPMARLHERRTDWDMFRSIVESKININLSLKTERDLMEAVEHFNECVQNAAWDSTPATKKYTEPECSKPIRELVAEKRQARKLWQITRYNKYA</sequence>
<evidence type="ECO:0000313" key="2">
    <source>
        <dbReference type="EMBL" id="CAH2100511.1"/>
    </source>
</evidence>
<name>A0AAU9UNC4_EUPED</name>
<evidence type="ECO:0000259" key="1">
    <source>
        <dbReference type="Pfam" id="PF14529"/>
    </source>
</evidence>
<reference evidence="2" key="1">
    <citation type="submission" date="2022-03" db="EMBL/GenBank/DDBJ databases">
        <authorList>
            <person name="Tunstrom K."/>
        </authorList>
    </citation>
    <scope>NUCLEOTIDE SEQUENCE</scope>
</reference>
<organism evidence="2 3">
    <name type="scientific">Euphydryas editha</name>
    <name type="common">Edith's checkerspot</name>
    <dbReference type="NCBI Taxonomy" id="104508"/>
    <lineage>
        <taxon>Eukaryota</taxon>
        <taxon>Metazoa</taxon>
        <taxon>Ecdysozoa</taxon>
        <taxon>Arthropoda</taxon>
        <taxon>Hexapoda</taxon>
        <taxon>Insecta</taxon>
        <taxon>Pterygota</taxon>
        <taxon>Neoptera</taxon>
        <taxon>Endopterygota</taxon>
        <taxon>Lepidoptera</taxon>
        <taxon>Glossata</taxon>
        <taxon>Ditrysia</taxon>
        <taxon>Papilionoidea</taxon>
        <taxon>Nymphalidae</taxon>
        <taxon>Nymphalinae</taxon>
        <taxon>Euphydryas</taxon>
    </lineage>
</organism>
<dbReference type="PANTHER" id="PTHR33273:SF4">
    <property type="entry name" value="ENDONUCLEASE_EXONUCLEASE_PHOSPHATASE DOMAIN-CONTAINING PROTEIN"/>
    <property type="match status" value="1"/>
</dbReference>
<protein>
    <recommendedName>
        <fullName evidence="1">Endonuclease/exonuclease/phosphatase domain-containing protein</fullName>
    </recommendedName>
</protein>
<dbReference type="InterPro" id="IPR036691">
    <property type="entry name" value="Endo/exonu/phosph_ase_sf"/>
</dbReference>
<feature type="domain" description="Endonuclease/exonuclease/phosphatase" evidence="1">
    <location>
        <begin position="47"/>
        <end position="159"/>
    </location>
</feature>
<comment type="caution">
    <text evidence="2">The sequence shown here is derived from an EMBL/GenBank/DDBJ whole genome shotgun (WGS) entry which is preliminary data.</text>
</comment>
<dbReference type="PANTHER" id="PTHR33273">
    <property type="entry name" value="DOMAIN-CONTAINING PROTEIN, PUTATIVE-RELATED"/>
    <property type="match status" value="1"/>
</dbReference>
<dbReference type="Gene3D" id="3.60.10.10">
    <property type="entry name" value="Endonuclease/exonuclease/phosphatase"/>
    <property type="match status" value="1"/>
</dbReference>